<sequence length="522" mass="57394">MSSKAVGDFLTKQLLIEKNIVTYRSLSRELSVHVNVAKNELAAYYGKASMEAQDITATYVISGILKQETRHDEAMDVDTDEQDNVDSDGYDDDESEPVTECGFTVVGEGDLESAKMKYSQINAIHIYSLSPSPILDGGFLCVPTERLRQIDLEKGEEMAKTVGKVMGEDIPQASSSKDPKITKKAPAPPVAGPSKVKASNSFTETASKPKPSELQNKKVQPAKSGTLDWSKAKPKAAKEEPKDAKVETKPKQPLKPLMTTKADEKPVKKEETETLVKKAQPKRGTKRKSASALMSDSEDDSSSSRSKPAPKKESEVKLKGVVVSEDEEDEDDMPRIAARKPSRKVQKAAKQVDSEAERDLRAMMDVDDDQVIRASRHVEAVKKEEEEEEEEPSKEGDNVDMADEAVPAPKRKRKEKKVVPVGRNGLKKKRVVKSRESIDAKGYMVTEDYSSYESVDEEEEPPVAAKAKSKPSKVNKVDEDSDAPAPKPKPLARKGSKLAAPTRKVSNGKTGQQTMMSFFGKK</sequence>
<keyword evidence="4" id="KW-0539">Nucleus</keyword>
<dbReference type="Gene3D" id="3.90.1030.20">
    <property type="entry name" value="DNA polymerase delta, p66 (Cdc27) subunit, wHTH domain"/>
    <property type="match status" value="1"/>
</dbReference>
<evidence type="ECO:0000313" key="7">
    <source>
        <dbReference type="Proteomes" id="UP001175211"/>
    </source>
</evidence>
<dbReference type="GO" id="GO:0006271">
    <property type="term" value="P:DNA strand elongation involved in DNA replication"/>
    <property type="evidence" value="ECO:0007669"/>
    <property type="project" value="TreeGrafter"/>
</dbReference>
<dbReference type="PANTHER" id="PTHR17598">
    <property type="entry name" value="DNA POLYMERASE DELTA SUBUNIT 3"/>
    <property type="match status" value="1"/>
</dbReference>
<feature type="region of interest" description="Disordered" evidence="5">
    <location>
        <begin position="164"/>
        <end position="522"/>
    </location>
</feature>
<dbReference type="Pfam" id="PF09507">
    <property type="entry name" value="CDC27"/>
    <property type="match status" value="1"/>
</dbReference>
<dbReference type="GO" id="GO:0043625">
    <property type="term" value="C:delta DNA polymerase complex"/>
    <property type="evidence" value="ECO:0007669"/>
    <property type="project" value="InterPro"/>
</dbReference>
<proteinExistence type="predicted"/>
<feature type="compositionally biased region" description="Basic and acidic residues" evidence="5">
    <location>
        <begin position="350"/>
        <end position="364"/>
    </location>
</feature>
<dbReference type="InterPro" id="IPR019038">
    <property type="entry name" value="POLD3"/>
</dbReference>
<dbReference type="EMBL" id="JAUEPS010000003">
    <property type="protein sequence ID" value="KAK0467124.1"/>
    <property type="molecule type" value="Genomic_DNA"/>
</dbReference>
<feature type="compositionally biased region" description="Basic residues" evidence="5">
    <location>
        <begin position="337"/>
        <end position="347"/>
    </location>
</feature>
<evidence type="ECO:0000256" key="3">
    <source>
        <dbReference type="ARBA" id="ARBA00022705"/>
    </source>
</evidence>
<evidence type="ECO:0000256" key="1">
    <source>
        <dbReference type="ARBA" id="ARBA00004123"/>
    </source>
</evidence>
<accession>A0AA39NK23</accession>
<feature type="compositionally biased region" description="Polar residues" evidence="5">
    <location>
        <begin position="197"/>
        <end position="206"/>
    </location>
</feature>
<organism evidence="6 7">
    <name type="scientific">Armillaria tabescens</name>
    <name type="common">Ringless honey mushroom</name>
    <name type="synonym">Agaricus tabescens</name>
    <dbReference type="NCBI Taxonomy" id="1929756"/>
    <lineage>
        <taxon>Eukaryota</taxon>
        <taxon>Fungi</taxon>
        <taxon>Dikarya</taxon>
        <taxon>Basidiomycota</taxon>
        <taxon>Agaricomycotina</taxon>
        <taxon>Agaricomycetes</taxon>
        <taxon>Agaricomycetidae</taxon>
        <taxon>Agaricales</taxon>
        <taxon>Marasmiineae</taxon>
        <taxon>Physalacriaceae</taxon>
        <taxon>Desarmillaria</taxon>
    </lineage>
</organism>
<dbReference type="Proteomes" id="UP001175211">
    <property type="component" value="Unassembled WGS sequence"/>
</dbReference>
<dbReference type="PANTHER" id="PTHR17598:SF13">
    <property type="entry name" value="DNA POLYMERASE DELTA SUBUNIT 3"/>
    <property type="match status" value="1"/>
</dbReference>
<gene>
    <name evidence="6" type="ORF">EV420DRAFT_666865</name>
</gene>
<evidence type="ECO:0000256" key="5">
    <source>
        <dbReference type="SAM" id="MobiDB-lite"/>
    </source>
</evidence>
<name>A0AA39NK23_ARMTA</name>
<keyword evidence="3" id="KW-0235">DNA replication</keyword>
<evidence type="ECO:0000256" key="4">
    <source>
        <dbReference type="ARBA" id="ARBA00023242"/>
    </source>
</evidence>
<comment type="caution">
    <text evidence="6">The sequence shown here is derived from an EMBL/GenBank/DDBJ whole genome shotgun (WGS) entry which is preliminary data.</text>
</comment>
<evidence type="ECO:0000313" key="6">
    <source>
        <dbReference type="EMBL" id="KAK0467124.1"/>
    </source>
</evidence>
<dbReference type="GO" id="GO:0003887">
    <property type="term" value="F:DNA-directed DNA polymerase activity"/>
    <property type="evidence" value="ECO:0007669"/>
    <property type="project" value="TreeGrafter"/>
</dbReference>
<feature type="compositionally biased region" description="Acidic residues" evidence="5">
    <location>
        <begin position="385"/>
        <end position="403"/>
    </location>
</feature>
<dbReference type="InterPro" id="IPR041913">
    <property type="entry name" value="POLD3_sf"/>
</dbReference>
<feature type="compositionally biased region" description="Polar residues" evidence="5">
    <location>
        <begin position="504"/>
        <end position="516"/>
    </location>
</feature>
<protein>
    <recommendedName>
        <fullName evidence="2">DNA polymerase delta subunit 3</fullName>
    </recommendedName>
</protein>
<keyword evidence="7" id="KW-1185">Reference proteome</keyword>
<evidence type="ECO:0000256" key="2">
    <source>
        <dbReference type="ARBA" id="ARBA00017589"/>
    </source>
</evidence>
<feature type="compositionally biased region" description="Basic and acidic residues" evidence="5">
    <location>
        <begin position="236"/>
        <end position="250"/>
    </location>
</feature>
<feature type="compositionally biased region" description="Acidic residues" evidence="5">
    <location>
        <begin position="75"/>
        <end position="97"/>
    </location>
</feature>
<feature type="region of interest" description="Disordered" evidence="5">
    <location>
        <begin position="71"/>
        <end position="98"/>
    </location>
</feature>
<comment type="subcellular location">
    <subcellularLocation>
        <location evidence="1">Nucleus</location>
    </subcellularLocation>
</comment>
<dbReference type="GO" id="GO:0006297">
    <property type="term" value="P:nucleotide-excision repair, DNA gap filling"/>
    <property type="evidence" value="ECO:0007669"/>
    <property type="project" value="TreeGrafter"/>
</dbReference>
<reference evidence="6" key="1">
    <citation type="submission" date="2023-06" db="EMBL/GenBank/DDBJ databases">
        <authorList>
            <consortium name="Lawrence Berkeley National Laboratory"/>
            <person name="Ahrendt S."/>
            <person name="Sahu N."/>
            <person name="Indic B."/>
            <person name="Wong-Bajracharya J."/>
            <person name="Merenyi Z."/>
            <person name="Ke H.-M."/>
            <person name="Monk M."/>
            <person name="Kocsube S."/>
            <person name="Drula E."/>
            <person name="Lipzen A."/>
            <person name="Balint B."/>
            <person name="Henrissat B."/>
            <person name="Andreopoulos B."/>
            <person name="Martin F.M."/>
            <person name="Harder C.B."/>
            <person name="Rigling D."/>
            <person name="Ford K.L."/>
            <person name="Foster G.D."/>
            <person name="Pangilinan J."/>
            <person name="Papanicolaou A."/>
            <person name="Barry K."/>
            <person name="LaButti K."/>
            <person name="Viragh M."/>
            <person name="Koriabine M."/>
            <person name="Yan M."/>
            <person name="Riley R."/>
            <person name="Champramary S."/>
            <person name="Plett K.L."/>
            <person name="Tsai I.J."/>
            <person name="Slot J."/>
            <person name="Sipos G."/>
            <person name="Plett J."/>
            <person name="Nagy L.G."/>
            <person name="Grigoriev I.V."/>
        </authorList>
    </citation>
    <scope>NUCLEOTIDE SEQUENCE</scope>
    <source>
        <strain evidence="6">CCBAS 213</strain>
    </source>
</reference>
<feature type="compositionally biased region" description="Basic and acidic residues" evidence="5">
    <location>
        <begin position="261"/>
        <end position="276"/>
    </location>
</feature>
<dbReference type="RefSeq" id="XP_060337716.1">
    <property type="nucleotide sequence ID" value="XM_060482996.1"/>
</dbReference>
<dbReference type="GeneID" id="85366544"/>
<dbReference type="GO" id="GO:1904161">
    <property type="term" value="P:DNA synthesis involved in UV-damage excision repair"/>
    <property type="evidence" value="ECO:0007669"/>
    <property type="project" value="TreeGrafter"/>
</dbReference>
<feature type="compositionally biased region" description="Basic residues" evidence="5">
    <location>
        <begin position="279"/>
        <end position="289"/>
    </location>
</feature>
<dbReference type="AlphaFoldDB" id="A0AA39NK23"/>